<organism evidence="1">
    <name type="scientific">Porphyromonas phage phage022a_WW2931</name>
    <dbReference type="NCBI Taxonomy" id="3154112"/>
    <lineage>
        <taxon>Viruses</taxon>
        <taxon>Duplodnaviria</taxon>
        <taxon>Heunggongvirae</taxon>
        <taxon>Uroviricota</taxon>
        <taxon>Caudoviricetes</taxon>
        <taxon>Nixviridae</taxon>
        <taxon>Schifferlevirus</taxon>
        <taxon>Schifferlevirus pging00O</taxon>
    </lineage>
</organism>
<protein>
    <submittedName>
        <fullName evidence="1">Uncharacterized protein</fullName>
    </submittedName>
</protein>
<sequence>MFVTFLYCKGNTKINSTKFFGQKFHFYVTSTAKPVTQKAKTLYLQT</sequence>
<name>A0AAT9J8R9_9CAUD</name>
<dbReference type="EMBL" id="BK068103">
    <property type="protein sequence ID" value="DBA55739.1"/>
    <property type="molecule type" value="Genomic_DNA"/>
</dbReference>
<reference evidence="1" key="2">
    <citation type="submission" date="2024-05" db="EMBL/GenBank/DDBJ databases">
        <authorList>
            <person name="Matrishin C.B."/>
            <person name="Kauffman K.M."/>
        </authorList>
    </citation>
    <scope>NUCLEOTIDE SEQUENCE</scope>
</reference>
<evidence type="ECO:0000313" key="1">
    <source>
        <dbReference type="EMBL" id="DBA55739.1"/>
    </source>
</evidence>
<accession>A0AAT9J8R9</accession>
<reference evidence="1" key="1">
    <citation type="journal article" date="2023" name="Microbiome">
        <title>Phages are unrecognized players in the ecology of the oral pathogen Porphyromonas gingivalis.</title>
        <authorList>
            <person name="Matrishin C.B."/>
            <person name="Haase E.M."/>
            <person name="Dewhirst F.E."/>
            <person name="Mark Welch J.L."/>
            <person name="Miranda-Sanchez F."/>
            <person name="Chen T."/>
            <person name="MacFarland D.C."/>
            <person name="Kauffman K.M."/>
        </authorList>
    </citation>
    <scope>NUCLEOTIDE SEQUENCE</scope>
</reference>
<proteinExistence type="predicted"/>